<dbReference type="Pfam" id="PF00293">
    <property type="entry name" value="NUDIX"/>
    <property type="match status" value="1"/>
</dbReference>
<dbReference type="EMBL" id="JBIAFJ010000028">
    <property type="protein sequence ID" value="MFE9172962.1"/>
    <property type="molecule type" value="Genomic_DNA"/>
</dbReference>
<name>A0ABW6L2N8_9ACTN</name>
<keyword evidence="4" id="KW-1185">Reference proteome</keyword>
<dbReference type="InterPro" id="IPR020476">
    <property type="entry name" value="Nudix_hydrolase"/>
</dbReference>
<evidence type="ECO:0000256" key="1">
    <source>
        <dbReference type="ARBA" id="ARBA00022801"/>
    </source>
</evidence>
<evidence type="ECO:0000259" key="2">
    <source>
        <dbReference type="PROSITE" id="PS51462"/>
    </source>
</evidence>
<gene>
    <name evidence="3" type="ORF">ACFYNZ_26435</name>
</gene>
<proteinExistence type="predicted"/>
<reference evidence="3 4" key="1">
    <citation type="submission" date="2024-10" db="EMBL/GenBank/DDBJ databases">
        <title>The Natural Products Discovery Center: Release of the First 8490 Sequenced Strains for Exploring Actinobacteria Biosynthetic Diversity.</title>
        <authorList>
            <person name="Kalkreuter E."/>
            <person name="Kautsar S.A."/>
            <person name="Yang D."/>
            <person name="Bader C.D."/>
            <person name="Teijaro C.N."/>
            <person name="Fluegel L."/>
            <person name="Davis C.M."/>
            <person name="Simpson J.R."/>
            <person name="Lauterbach L."/>
            <person name="Steele A.D."/>
            <person name="Gui C."/>
            <person name="Meng S."/>
            <person name="Li G."/>
            <person name="Viehrig K."/>
            <person name="Ye F."/>
            <person name="Su P."/>
            <person name="Kiefer A.F."/>
            <person name="Nichols A."/>
            <person name="Cepeda A.J."/>
            <person name="Yan W."/>
            <person name="Fan B."/>
            <person name="Jiang Y."/>
            <person name="Adhikari A."/>
            <person name="Zheng C.-J."/>
            <person name="Schuster L."/>
            <person name="Cowan T.M."/>
            <person name="Smanski M.J."/>
            <person name="Chevrette M.G."/>
            <person name="De Carvalho L.P.S."/>
            <person name="Shen B."/>
        </authorList>
    </citation>
    <scope>NUCLEOTIDE SEQUENCE [LARGE SCALE GENOMIC DNA]</scope>
    <source>
        <strain evidence="3 4">NPDC007147</strain>
    </source>
</reference>
<dbReference type="InterPro" id="IPR015797">
    <property type="entry name" value="NUDIX_hydrolase-like_dom_sf"/>
</dbReference>
<evidence type="ECO:0000313" key="3">
    <source>
        <dbReference type="EMBL" id="MFE9172962.1"/>
    </source>
</evidence>
<dbReference type="PROSITE" id="PS51462">
    <property type="entry name" value="NUDIX"/>
    <property type="match status" value="1"/>
</dbReference>
<dbReference type="InterPro" id="IPR000086">
    <property type="entry name" value="NUDIX_hydrolase_dom"/>
</dbReference>
<keyword evidence="1" id="KW-0378">Hydrolase</keyword>
<feature type="domain" description="Nudix hydrolase" evidence="2">
    <location>
        <begin position="66"/>
        <end position="147"/>
    </location>
</feature>
<dbReference type="SUPFAM" id="SSF55811">
    <property type="entry name" value="Nudix"/>
    <property type="match status" value="1"/>
</dbReference>
<dbReference type="Proteomes" id="UP001601197">
    <property type="component" value="Unassembled WGS sequence"/>
</dbReference>
<protein>
    <submittedName>
        <fullName evidence="3">NUDIX domain-containing protein</fullName>
    </submittedName>
</protein>
<dbReference type="Gene3D" id="3.90.79.10">
    <property type="entry name" value="Nucleoside Triphosphate Pyrophosphohydrolase"/>
    <property type="match status" value="1"/>
</dbReference>
<organism evidence="3 4">
    <name type="scientific">Streptomyces kebangsaanensis</name>
    <dbReference type="NCBI Taxonomy" id="864058"/>
    <lineage>
        <taxon>Bacteria</taxon>
        <taxon>Bacillati</taxon>
        <taxon>Actinomycetota</taxon>
        <taxon>Actinomycetes</taxon>
        <taxon>Kitasatosporales</taxon>
        <taxon>Streptomycetaceae</taxon>
        <taxon>Streptomyces</taxon>
    </lineage>
</organism>
<comment type="caution">
    <text evidence="3">The sequence shown here is derived from an EMBL/GenBank/DDBJ whole genome shotgun (WGS) entry which is preliminary data.</text>
</comment>
<evidence type="ECO:0000313" key="4">
    <source>
        <dbReference type="Proteomes" id="UP001601197"/>
    </source>
</evidence>
<dbReference type="PRINTS" id="PR00502">
    <property type="entry name" value="NUDIXFAMILY"/>
</dbReference>
<dbReference type="RefSeq" id="WP_388351120.1">
    <property type="nucleotide sequence ID" value="NZ_JBIAFJ010000028.1"/>
</dbReference>
<accession>A0ABW6L2N8</accession>
<sequence>MGPVSGRRPVGVGGLGPRPHLDLPAALGVAHAPDPAVGADGVVRPDHAVGQDGVVADDLGAGRRTTDVPGTAALLVDDAGRHLPHPHDAHKPTRCPGHWAFPGGSAEPGEACDQAVAREPREETGPVVPHRRTVRARAEHVFAHVKT</sequence>